<name>A0A451BRW8_9GAMM</name>
<gene>
    <name evidence="2" type="ORF">BECKSD772D_GA0070982_11973</name>
</gene>
<dbReference type="EMBL" id="CAADHB010000197">
    <property type="protein sequence ID" value="VFK81010.1"/>
    <property type="molecule type" value="Genomic_DNA"/>
</dbReference>
<proteinExistence type="predicted"/>
<feature type="domain" description="CinA C-terminal" evidence="1">
    <location>
        <begin position="6"/>
        <end position="164"/>
    </location>
</feature>
<dbReference type="NCBIfam" id="TIGR00199">
    <property type="entry name" value="PncC_domain"/>
    <property type="match status" value="1"/>
</dbReference>
<dbReference type="AlphaFoldDB" id="A0A451BRW8"/>
<protein>
    <submittedName>
        <fullName evidence="2">Nicotinamide-nucleotide amidase</fullName>
    </submittedName>
</protein>
<dbReference type="SUPFAM" id="SSF142433">
    <property type="entry name" value="CinA-like"/>
    <property type="match status" value="1"/>
</dbReference>
<evidence type="ECO:0000313" key="2">
    <source>
        <dbReference type="EMBL" id="VFK81010.1"/>
    </source>
</evidence>
<dbReference type="InterPro" id="IPR036653">
    <property type="entry name" value="CinA-like_C"/>
</dbReference>
<organism evidence="2">
    <name type="scientific">Candidatus Kentrum sp. SD</name>
    <dbReference type="NCBI Taxonomy" id="2126332"/>
    <lineage>
        <taxon>Bacteria</taxon>
        <taxon>Pseudomonadati</taxon>
        <taxon>Pseudomonadota</taxon>
        <taxon>Gammaproteobacteria</taxon>
        <taxon>Candidatus Kentrum</taxon>
    </lineage>
</organism>
<sequence length="177" mass="18675">MDTIHELATRIGSALTRRGFLLVTAESCTGGWIAEVITSIAGSSTWFDRGFITYSNLSKQEMLGVFAKTLETHGAVSEAVAREMAAGALLHSVAHAGLSVTGIAGPGGSAPDKPVGMVCFAWAMKGHGNKPPIRLGSMTKYFSGDRKSIRQQALVTGLRGIMEMIESEKHVSASPPD</sequence>
<dbReference type="Pfam" id="PF02464">
    <property type="entry name" value="CinA"/>
    <property type="match status" value="1"/>
</dbReference>
<dbReference type="InterPro" id="IPR008136">
    <property type="entry name" value="CinA_C"/>
</dbReference>
<dbReference type="Gene3D" id="3.90.950.20">
    <property type="entry name" value="CinA-like"/>
    <property type="match status" value="1"/>
</dbReference>
<accession>A0A451BRW8</accession>
<evidence type="ECO:0000259" key="1">
    <source>
        <dbReference type="Pfam" id="PF02464"/>
    </source>
</evidence>
<reference evidence="2" key="1">
    <citation type="submission" date="2019-02" db="EMBL/GenBank/DDBJ databases">
        <authorList>
            <person name="Gruber-Vodicka R. H."/>
            <person name="Seah K. B. B."/>
        </authorList>
    </citation>
    <scope>NUCLEOTIDE SEQUENCE</scope>
    <source>
        <strain evidence="2">BECK_S127</strain>
    </source>
</reference>